<evidence type="ECO:0000313" key="13">
    <source>
        <dbReference type="Proteomes" id="UP001530400"/>
    </source>
</evidence>
<dbReference type="InterPro" id="IPR001611">
    <property type="entry name" value="Leu-rich_rpt"/>
</dbReference>
<evidence type="ECO:0000256" key="11">
    <source>
        <dbReference type="ARBA" id="ARBA00049760"/>
    </source>
</evidence>
<evidence type="ECO:0000256" key="1">
    <source>
        <dbReference type="ARBA" id="ARBA00004430"/>
    </source>
</evidence>
<evidence type="ECO:0000313" key="12">
    <source>
        <dbReference type="EMBL" id="KAL3774773.1"/>
    </source>
</evidence>
<sequence>MTTCAQAIKAWEVKNEGRSAEEATEISLCFQKPPIAKLDSKALGALKSCQKLSLSTNMIDRMVPLTGLADLRILSLGRNNLKKIEKLEDVAGTLQQLWISYNQISSLDGLACLTNLTTLYCSNNQIKSFSELEKLKANAQLRDVLFTGNPMYAEVSTKEEARIEILRRLPGLKKIDGDFVKSSEIEAAQQAVDAAA</sequence>
<evidence type="ECO:0000256" key="7">
    <source>
        <dbReference type="ARBA" id="ARBA00023175"/>
    </source>
</evidence>
<keyword evidence="9" id="KW-0966">Cell projection</keyword>
<evidence type="ECO:0000256" key="5">
    <source>
        <dbReference type="ARBA" id="ARBA00022737"/>
    </source>
</evidence>
<reference evidence="12 13" key="1">
    <citation type="submission" date="2024-10" db="EMBL/GenBank/DDBJ databases">
        <title>Updated reference genomes for cyclostephanoid diatoms.</title>
        <authorList>
            <person name="Roberts W.R."/>
            <person name="Alverson A.J."/>
        </authorList>
    </citation>
    <scope>NUCLEOTIDE SEQUENCE [LARGE SCALE GENOMIC DNA]</scope>
    <source>
        <strain evidence="12 13">AJA010-31</strain>
    </source>
</reference>
<dbReference type="SUPFAM" id="SSF52058">
    <property type="entry name" value="L domain-like"/>
    <property type="match status" value="1"/>
</dbReference>
<keyword evidence="4" id="KW-0493">Microtubule</keyword>
<dbReference type="Proteomes" id="UP001530400">
    <property type="component" value="Unassembled WGS sequence"/>
</dbReference>
<keyword evidence="13" id="KW-1185">Reference proteome</keyword>
<dbReference type="EMBL" id="JALLPJ020001179">
    <property type="protein sequence ID" value="KAL3774773.1"/>
    <property type="molecule type" value="Genomic_DNA"/>
</dbReference>
<gene>
    <name evidence="12" type="ORF">ACHAWO_012210</name>
</gene>
<dbReference type="SMART" id="SM00365">
    <property type="entry name" value="LRR_SD22"/>
    <property type="match status" value="3"/>
</dbReference>
<dbReference type="InterPro" id="IPR032675">
    <property type="entry name" value="LRR_dom_sf"/>
</dbReference>
<keyword evidence="8" id="KW-0206">Cytoskeleton</keyword>
<comment type="caution">
    <text evidence="12">The sequence shown here is derived from an EMBL/GenBank/DDBJ whole genome shotgun (WGS) entry which is preliminary data.</text>
</comment>
<dbReference type="PANTHER" id="PTHR15454">
    <property type="entry name" value="NISCHARIN RELATED"/>
    <property type="match status" value="1"/>
</dbReference>
<keyword evidence="6" id="KW-0243">Dynein</keyword>
<proteinExistence type="inferred from homology"/>
<keyword evidence="7" id="KW-0505">Motor protein</keyword>
<dbReference type="Pfam" id="PF12799">
    <property type="entry name" value="LRR_4"/>
    <property type="match status" value="1"/>
</dbReference>
<organism evidence="12 13">
    <name type="scientific">Cyclotella atomus</name>
    <dbReference type="NCBI Taxonomy" id="382360"/>
    <lineage>
        <taxon>Eukaryota</taxon>
        <taxon>Sar</taxon>
        <taxon>Stramenopiles</taxon>
        <taxon>Ochrophyta</taxon>
        <taxon>Bacillariophyta</taxon>
        <taxon>Coscinodiscophyceae</taxon>
        <taxon>Thalassiosirophycidae</taxon>
        <taxon>Stephanodiscales</taxon>
        <taxon>Stephanodiscaceae</taxon>
        <taxon>Cyclotella</taxon>
    </lineage>
</organism>
<comment type="subcellular location">
    <subcellularLocation>
        <location evidence="1">Cytoplasm</location>
        <location evidence="1">Cytoskeleton</location>
        <location evidence="1">Cilium axoneme</location>
    </subcellularLocation>
</comment>
<evidence type="ECO:0000256" key="10">
    <source>
        <dbReference type="ARBA" id="ARBA00049659"/>
    </source>
</evidence>
<name>A0ABD3NHB4_9STRA</name>
<dbReference type="FunFam" id="3.80.10.10:FF:000049">
    <property type="entry name" value="Dynein light chain 1"/>
    <property type="match status" value="1"/>
</dbReference>
<evidence type="ECO:0000256" key="3">
    <source>
        <dbReference type="ARBA" id="ARBA00022614"/>
    </source>
</evidence>
<dbReference type="GO" id="GO:0030286">
    <property type="term" value="C:dynein complex"/>
    <property type="evidence" value="ECO:0007669"/>
    <property type="project" value="UniProtKB-KW"/>
</dbReference>
<dbReference type="GO" id="GO:0005930">
    <property type="term" value="C:axoneme"/>
    <property type="evidence" value="ECO:0007669"/>
    <property type="project" value="UniProtKB-SubCell"/>
</dbReference>
<evidence type="ECO:0000256" key="8">
    <source>
        <dbReference type="ARBA" id="ARBA00023212"/>
    </source>
</evidence>
<dbReference type="AlphaFoldDB" id="A0ABD3NHB4"/>
<evidence type="ECO:0000256" key="9">
    <source>
        <dbReference type="ARBA" id="ARBA00023273"/>
    </source>
</evidence>
<dbReference type="PROSITE" id="PS51450">
    <property type="entry name" value="LRR"/>
    <property type="match status" value="3"/>
</dbReference>
<keyword evidence="2" id="KW-0963">Cytoplasm</keyword>
<dbReference type="GO" id="GO:0005874">
    <property type="term" value="C:microtubule"/>
    <property type="evidence" value="ECO:0007669"/>
    <property type="project" value="UniProtKB-KW"/>
</dbReference>
<keyword evidence="5" id="KW-0677">Repeat</keyword>
<dbReference type="Gene3D" id="3.80.10.10">
    <property type="entry name" value="Ribonuclease Inhibitor"/>
    <property type="match status" value="1"/>
</dbReference>
<keyword evidence="3" id="KW-0433">Leucine-rich repeat</keyword>
<accession>A0ABD3NHB4</accession>
<evidence type="ECO:0000256" key="6">
    <source>
        <dbReference type="ARBA" id="ARBA00023017"/>
    </source>
</evidence>
<dbReference type="PANTHER" id="PTHR15454:SF73">
    <property type="entry name" value="DYNEIN AXONEMAL LIGHT CHAIN 1"/>
    <property type="match status" value="1"/>
</dbReference>
<dbReference type="InterPro" id="IPR025875">
    <property type="entry name" value="Leu-rich_rpt_4"/>
</dbReference>
<evidence type="ECO:0000256" key="2">
    <source>
        <dbReference type="ARBA" id="ARBA00022490"/>
    </source>
</evidence>
<protein>
    <recommendedName>
        <fullName evidence="11">Dynein axonemal light chain 1</fullName>
    </recommendedName>
</protein>
<evidence type="ECO:0000256" key="4">
    <source>
        <dbReference type="ARBA" id="ARBA00022701"/>
    </source>
</evidence>
<comment type="similarity">
    <text evidence="10">Belongs to the dynein light chain LC1-type family.</text>
</comment>